<dbReference type="Proteomes" id="UP000246278">
    <property type="component" value="Unassembled WGS sequence"/>
</dbReference>
<protein>
    <recommendedName>
        <fullName evidence="4">DUF4293 domain-containing protein</fullName>
    </recommendedName>
</protein>
<keyword evidence="1" id="KW-0472">Membrane</keyword>
<dbReference type="InterPro" id="IPR025635">
    <property type="entry name" value="DUF4293"/>
</dbReference>
<evidence type="ECO:0000256" key="1">
    <source>
        <dbReference type="SAM" id="Phobius"/>
    </source>
</evidence>
<dbReference type="EMBL" id="PDNZ01000006">
    <property type="protein sequence ID" value="PWW81552.1"/>
    <property type="molecule type" value="Genomic_DNA"/>
</dbReference>
<reference evidence="3" key="1">
    <citation type="submission" date="2017-10" db="EMBL/GenBank/DDBJ databases">
        <authorList>
            <person name="Gaisin V.A."/>
            <person name="Rysina M.S."/>
            <person name="Grouzdev D.S."/>
        </authorList>
    </citation>
    <scope>NUCLEOTIDE SEQUENCE [LARGE SCALE GENOMIC DNA]</scope>
    <source>
        <strain evidence="3">V1</strain>
    </source>
</reference>
<accession>A0A317T4A5</accession>
<evidence type="ECO:0000313" key="3">
    <source>
        <dbReference type="Proteomes" id="UP000246278"/>
    </source>
</evidence>
<keyword evidence="3" id="KW-1185">Reference proteome</keyword>
<gene>
    <name evidence="2" type="ORF">CR164_09055</name>
</gene>
<name>A0A317T4A5_9CHLB</name>
<feature type="transmembrane region" description="Helical" evidence="1">
    <location>
        <begin position="48"/>
        <end position="74"/>
    </location>
</feature>
<feature type="transmembrane region" description="Helical" evidence="1">
    <location>
        <begin position="81"/>
        <end position="102"/>
    </location>
</feature>
<feature type="transmembrane region" description="Helical" evidence="1">
    <location>
        <begin position="122"/>
        <end position="139"/>
    </location>
</feature>
<keyword evidence="1" id="KW-0812">Transmembrane</keyword>
<dbReference type="Pfam" id="PF14126">
    <property type="entry name" value="DUF4293"/>
    <property type="match status" value="1"/>
</dbReference>
<evidence type="ECO:0008006" key="4">
    <source>
        <dbReference type="Google" id="ProtNLM"/>
    </source>
</evidence>
<feature type="transmembrane region" description="Helical" evidence="1">
    <location>
        <begin position="7"/>
        <end position="28"/>
    </location>
</feature>
<sequence>MLARMQSFYLLTAALFAFSSLFFPFWYFATETPLLLMDFRPLADAGVIHVFSLYVSSVVSPLTGLLSIAAIFFYKNRSLQSTLIVVLILLFLIDLLSGLTAAHFMNQQLGRSFGSGIEHSPGAGFFVLLPEPLFFWLAMKGVKKDEKIVNAYKRL</sequence>
<comment type="caution">
    <text evidence="2">The sequence shown here is derived from an EMBL/GenBank/DDBJ whole genome shotgun (WGS) entry which is preliminary data.</text>
</comment>
<organism evidence="2 3">
    <name type="scientific">Prosthecochloris marina</name>
    <dbReference type="NCBI Taxonomy" id="2017681"/>
    <lineage>
        <taxon>Bacteria</taxon>
        <taxon>Pseudomonadati</taxon>
        <taxon>Chlorobiota</taxon>
        <taxon>Chlorobiia</taxon>
        <taxon>Chlorobiales</taxon>
        <taxon>Chlorobiaceae</taxon>
        <taxon>Prosthecochloris</taxon>
    </lineage>
</organism>
<proteinExistence type="predicted"/>
<dbReference type="AlphaFoldDB" id="A0A317T4A5"/>
<evidence type="ECO:0000313" key="2">
    <source>
        <dbReference type="EMBL" id="PWW81552.1"/>
    </source>
</evidence>
<keyword evidence="1" id="KW-1133">Transmembrane helix</keyword>
<dbReference type="OrthoDB" id="594989at2"/>